<feature type="transmembrane region" description="Helical" evidence="8">
    <location>
        <begin position="125"/>
        <end position="146"/>
    </location>
</feature>
<evidence type="ECO:0000256" key="4">
    <source>
        <dbReference type="ARBA" id="ARBA00022989"/>
    </source>
</evidence>
<evidence type="ECO:0000256" key="3">
    <source>
        <dbReference type="ARBA" id="ARBA00022692"/>
    </source>
</evidence>
<dbReference type="Pfam" id="PF08395">
    <property type="entry name" value="7tm_7"/>
    <property type="match status" value="1"/>
</dbReference>
<feature type="transmembrane region" description="Helical" evidence="8">
    <location>
        <begin position="228"/>
        <end position="252"/>
    </location>
</feature>
<dbReference type="PANTHER" id="PTHR21143:SF133">
    <property type="entry name" value="GUSTATORY AND PHEROMONE RECEPTOR 32A-RELATED"/>
    <property type="match status" value="1"/>
</dbReference>
<comment type="caution">
    <text evidence="8">Lacks conserved residue(s) required for the propagation of feature annotation.</text>
</comment>
<feature type="transmembrane region" description="Helical" evidence="8">
    <location>
        <begin position="38"/>
        <end position="61"/>
    </location>
</feature>
<dbReference type="GO" id="GO:0008049">
    <property type="term" value="P:male courtship behavior"/>
    <property type="evidence" value="ECO:0007669"/>
    <property type="project" value="TreeGrafter"/>
</dbReference>
<evidence type="ECO:0000256" key="2">
    <source>
        <dbReference type="ARBA" id="ARBA00022475"/>
    </source>
</evidence>
<feature type="transmembrane region" description="Helical" evidence="8">
    <location>
        <begin position="264"/>
        <end position="284"/>
    </location>
</feature>
<comment type="function">
    <text evidence="8">Gustatory receptor which mediates acceptance or avoidance behavior, depending on its substrates.</text>
</comment>
<keyword evidence="6 8" id="KW-0675">Receptor</keyword>
<evidence type="ECO:0000256" key="5">
    <source>
        <dbReference type="ARBA" id="ARBA00023136"/>
    </source>
</evidence>
<keyword evidence="2 8" id="KW-1003">Cell membrane</keyword>
<dbReference type="Proteomes" id="UP001652628">
    <property type="component" value="Chromosome 2L"/>
</dbReference>
<evidence type="ECO:0000256" key="8">
    <source>
        <dbReference type="RuleBase" id="RU363108"/>
    </source>
</evidence>
<reference evidence="9" key="1">
    <citation type="submission" date="2025-05" db="UniProtKB">
        <authorList>
            <consortium name="RefSeq"/>
        </authorList>
    </citation>
    <scope>NUCLEOTIDE SEQUENCE [LARGE SCALE GENOMIC DNA]</scope>
</reference>
<evidence type="ECO:0000313" key="9">
    <source>
        <dbReference type="Proteomes" id="UP001652628"/>
    </source>
</evidence>
<name>A0AB40AF07_DROSZ</name>
<comment type="subcellular location">
    <subcellularLocation>
        <location evidence="1 8">Cell membrane</location>
        <topology evidence="1 8">Multi-pass membrane protein</topology>
    </subcellularLocation>
</comment>
<feature type="transmembrane region" description="Helical" evidence="8">
    <location>
        <begin position="339"/>
        <end position="356"/>
    </location>
</feature>
<dbReference type="GO" id="GO:0030425">
    <property type="term" value="C:dendrite"/>
    <property type="evidence" value="ECO:0007669"/>
    <property type="project" value="TreeGrafter"/>
</dbReference>
<dbReference type="InterPro" id="IPR013604">
    <property type="entry name" value="7TM_chemorcpt"/>
</dbReference>
<evidence type="ECO:0000256" key="7">
    <source>
        <dbReference type="ARBA" id="ARBA00023224"/>
    </source>
</evidence>
<comment type="similarity">
    <text evidence="8">Belongs to the insect chemoreceptor superfamily. Gustatory receptor (GR) family.</text>
</comment>
<dbReference type="GO" id="GO:0030424">
    <property type="term" value="C:axon"/>
    <property type="evidence" value="ECO:0007669"/>
    <property type="project" value="TreeGrafter"/>
</dbReference>
<reference evidence="10" key="2">
    <citation type="submission" date="2025-08" db="UniProtKB">
        <authorList>
            <consortium name="RefSeq"/>
        </authorList>
    </citation>
    <scope>IDENTIFICATION</scope>
</reference>
<dbReference type="AlphaFoldDB" id="A0AB40AF07"/>
<proteinExistence type="inferred from homology"/>
<dbReference type="GeneID" id="108020919"/>
<keyword evidence="3 8" id="KW-0812">Transmembrane</keyword>
<dbReference type="GO" id="GO:0007165">
    <property type="term" value="P:signal transduction"/>
    <property type="evidence" value="ECO:0007669"/>
    <property type="project" value="UniProtKB-KW"/>
</dbReference>
<protein>
    <recommendedName>
        <fullName evidence="8">Gustatory receptor</fullName>
    </recommendedName>
</protein>
<keyword evidence="7 8" id="KW-0807">Transducer</keyword>
<accession>A0AB40AF07</accession>
<gene>
    <name evidence="10" type="primary">Gr39a</name>
</gene>
<evidence type="ECO:0000256" key="6">
    <source>
        <dbReference type="ARBA" id="ARBA00023170"/>
    </source>
</evidence>
<keyword evidence="9" id="KW-1185">Reference proteome</keyword>
<organism evidence="9 10">
    <name type="scientific">Drosophila suzukii</name>
    <name type="common">Spotted-wing drosophila fruit fly</name>
    <dbReference type="NCBI Taxonomy" id="28584"/>
    <lineage>
        <taxon>Eukaryota</taxon>
        <taxon>Metazoa</taxon>
        <taxon>Ecdysozoa</taxon>
        <taxon>Arthropoda</taxon>
        <taxon>Hexapoda</taxon>
        <taxon>Insecta</taxon>
        <taxon>Pterygota</taxon>
        <taxon>Neoptera</taxon>
        <taxon>Endopterygota</taxon>
        <taxon>Diptera</taxon>
        <taxon>Brachycera</taxon>
        <taxon>Muscomorpha</taxon>
        <taxon>Ephydroidea</taxon>
        <taxon>Drosophilidae</taxon>
        <taxon>Drosophila</taxon>
        <taxon>Sophophora</taxon>
    </lineage>
</organism>
<dbReference type="GO" id="GO:0005886">
    <property type="term" value="C:plasma membrane"/>
    <property type="evidence" value="ECO:0007669"/>
    <property type="project" value="UniProtKB-SubCell"/>
</dbReference>
<dbReference type="GO" id="GO:0043025">
    <property type="term" value="C:neuronal cell body"/>
    <property type="evidence" value="ECO:0007669"/>
    <property type="project" value="TreeGrafter"/>
</dbReference>
<dbReference type="PANTHER" id="PTHR21143">
    <property type="entry name" value="INVERTEBRATE GUSTATORY RECEPTOR"/>
    <property type="match status" value="1"/>
</dbReference>
<sequence length="369" mass="42311">MNLKLVSFLHYQRFLGLTDLDFSESLQVYWLHATWTSIVAQILVIGLFVSSLVAAFADSLYYMDTKSQTGNRYDSAVILAASVSQLLANFWFRSQQESQEILLHRLSKLVRRLHCEPLEMSKPRWLYYIWLVVTLLYVSMVAKFGVQWLTNMQLSRVLTLLGFVARCILGNFQFTCYTSMVLVLQRLLQAQVEQLEDLVSSTTISMADLAVCLRAHDEILLLGQRELIAVYGGVLLFLFLYQVMQCVLILYVSNAVGFQTVVDLILILCWMAPMLFYLCLPLVANDVLNQANKTAKILAKVPRTGTGLDRMIEKFLLKNLRQQPILTAYGFFALDKSTLFKLFTAIFTYMVILVQFKEMENTTKTINKF</sequence>
<keyword evidence="5 8" id="KW-0472">Membrane</keyword>
<evidence type="ECO:0000313" key="10">
    <source>
        <dbReference type="RefSeq" id="XP_036677610.3"/>
    </source>
</evidence>
<keyword evidence="4 8" id="KW-1133">Transmembrane helix</keyword>
<dbReference type="RefSeq" id="XP_036677610.3">
    <property type="nucleotide sequence ID" value="XM_036821715.3"/>
</dbReference>
<evidence type="ECO:0000256" key="1">
    <source>
        <dbReference type="ARBA" id="ARBA00004651"/>
    </source>
</evidence>
<dbReference type="GO" id="GO:0050909">
    <property type="term" value="P:sensory perception of taste"/>
    <property type="evidence" value="ECO:0007669"/>
    <property type="project" value="InterPro"/>
</dbReference>
<feature type="transmembrane region" description="Helical" evidence="8">
    <location>
        <begin position="158"/>
        <end position="184"/>
    </location>
</feature>
<dbReference type="GO" id="GO:0007635">
    <property type="term" value="P:chemosensory behavior"/>
    <property type="evidence" value="ECO:0007669"/>
    <property type="project" value="TreeGrafter"/>
</dbReference>